<keyword evidence="2" id="KW-1185">Reference proteome</keyword>
<proteinExistence type="predicted"/>
<evidence type="ECO:0000313" key="2">
    <source>
        <dbReference type="Proteomes" id="UP001359485"/>
    </source>
</evidence>
<gene>
    <name evidence="1" type="ORF">RUM44_003713</name>
</gene>
<comment type="caution">
    <text evidence="1">The sequence shown here is derived from an EMBL/GenBank/DDBJ whole genome shotgun (WGS) entry which is preliminary data.</text>
</comment>
<organism evidence="1 2">
    <name type="scientific">Polyplax serrata</name>
    <name type="common">Common mouse louse</name>
    <dbReference type="NCBI Taxonomy" id="468196"/>
    <lineage>
        <taxon>Eukaryota</taxon>
        <taxon>Metazoa</taxon>
        <taxon>Ecdysozoa</taxon>
        <taxon>Arthropoda</taxon>
        <taxon>Hexapoda</taxon>
        <taxon>Insecta</taxon>
        <taxon>Pterygota</taxon>
        <taxon>Neoptera</taxon>
        <taxon>Paraneoptera</taxon>
        <taxon>Psocodea</taxon>
        <taxon>Troctomorpha</taxon>
        <taxon>Phthiraptera</taxon>
        <taxon>Anoplura</taxon>
        <taxon>Polyplacidae</taxon>
        <taxon>Polyplax</taxon>
    </lineage>
</organism>
<protein>
    <submittedName>
        <fullName evidence="1">Uncharacterized protein</fullName>
    </submittedName>
</protein>
<accession>A0ABR1AH86</accession>
<evidence type="ECO:0000313" key="1">
    <source>
        <dbReference type="EMBL" id="KAK6619331.1"/>
    </source>
</evidence>
<reference evidence="1 2" key="1">
    <citation type="submission" date="2023-09" db="EMBL/GenBank/DDBJ databases">
        <title>Genomes of two closely related lineages of the louse Polyplax serrata with different host specificities.</title>
        <authorList>
            <person name="Martinu J."/>
            <person name="Tarabai H."/>
            <person name="Stefka J."/>
            <person name="Hypsa V."/>
        </authorList>
    </citation>
    <scope>NUCLEOTIDE SEQUENCE [LARGE SCALE GENOMIC DNA]</scope>
    <source>
        <strain evidence="1">98ZLc_SE</strain>
    </source>
</reference>
<dbReference type="Proteomes" id="UP001359485">
    <property type="component" value="Unassembled WGS sequence"/>
</dbReference>
<sequence>MKALPLVPQIPGREREIRDASHFGAGQTLAKNRSGNQLLSDISFALILDFDGFLVTTKSRVRAFLAPKGKSGSISMSRVLPVKSATCRRDRVAQVEKDGWVERTDGWSKKKRNGKWKSMGKTTLHTSDRGKIDLCALRITTGLKTQSVDWKRKSMRAVGPSDVSEG</sequence>
<name>A0ABR1AH86_POLSC</name>
<dbReference type="EMBL" id="JAWJWF010000049">
    <property type="protein sequence ID" value="KAK6619331.1"/>
    <property type="molecule type" value="Genomic_DNA"/>
</dbReference>